<gene>
    <name evidence="1" type="ORF">KXQ929_LOCUS21809</name>
</gene>
<dbReference type="AlphaFoldDB" id="A0A819GHX4"/>
<organism evidence="1 2">
    <name type="scientific">Adineta steineri</name>
    <dbReference type="NCBI Taxonomy" id="433720"/>
    <lineage>
        <taxon>Eukaryota</taxon>
        <taxon>Metazoa</taxon>
        <taxon>Spiralia</taxon>
        <taxon>Gnathifera</taxon>
        <taxon>Rotifera</taxon>
        <taxon>Eurotatoria</taxon>
        <taxon>Bdelloidea</taxon>
        <taxon>Adinetida</taxon>
        <taxon>Adinetidae</taxon>
        <taxon>Adineta</taxon>
    </lineage>
</organism>
<evidence type="ECO:0000313" key="2">
    <source>
        <dbReference type="Proteomes" id="UP000663868"/>
    </source>
</evidence>
<accession>A0A819GHX4</accession>
<evidence type="ECO:0000313" key="1">
    <source>
        <dbReference type="EMBL" id="CAF3882041.1"/>
    </source>
</evidence>
<protein>
    <submittedName>
        <fullName evidence="1">Uncharacterized protein</fullName>
    </submittedName>
</protein>
<name>A0A819GHX4_9BILA</name>
<reference evidence="1" key="1">
    <citation type="submission" date="2021-02" db="EMBL/GenBank/DDBJ databases">
        <authorList>
            <person name="Nowell W R."/>
        </authorList>
    </citation>
    <scope>NUCLEOTIDE SEQUENCE</scope>
</reference>
<sequence>MLLRIDTSTIGPTQIDQIRKYDSELETNFISTFKNGEIEGQDKFIIICRGFYVNKLKSLNYVAELLETLYLKRVLFGVYITDQTSLLKKTLNSAERAEIFDQRTDLLASVNLCLNK</sequence>
<comment type="caution">
    <text evidence="1">The sequence shown here is derived from an EMBL/GenBank/DDBJ whole genome shotgun (WGS) entry which is preliminary data.</text>
</comment>
<dbReference type="EMBL" id="CAJOBB010001625">
    <property type="protein sequence ID" value="CAF3882041.1"/>
    <property type="molecule type" value="Genomic_DNA"/>
</dbReference>
<dbReference type="Proteomes" id="UP000663868">
    <property type="component" value="Unassembled WGS sequence"/>
</dbReference>
<proteinExistence type="predicted"/>